<keyword evidence="11" id="KW-0347">Helicase</keyword>
<dbReference type="InterPro" id="IPR036390">
    <property type="entry name" value="WH_DNA-bd_sf"/>
</dbReference>
<dbReference type="Pfam" id="PF17864">
    <property type="entry name" value="AAA_lid_4"/>
    <property type="match status" value="1"/>
</dbReference>
<keyword evidence="5 9" id="KW-0067">ATP-binding</keyword>
<dbReference type="InterPro" id="IPR004605">
    <property type="entry name" value="DNA_helicase_Holl-junc_RuvB"/>
</dbReference>
<feature type="binding site" evidence="9">
    <location>
        <position position="21"/>
    </location>
    <ligand>
        <name>ATP</name>
        <dbReference type="ChEBI" id="CHEBI:30616"/>
    </ligand>
</feature>
<evidence type="ECO:0000256" key="8">
    <source>
        <dbReference type="ARBA" id="ARBA00023204"/>
    </source>
</evidence>
<comment type="similarity">
    <text evidence="9">Belongs to the RuvB family.</text>
</comment>
<keyword evidence="6 9" id="KW-0238">DNA-binding</keyword>
<feature type="binding site" evidence="9">
    <location>
        <position position="62"/>
    </location>
    <ligand>
        <name>ATP</name>
        <dbReference type="ChEBI" id="CHEBI:30616"/>
    </ligand>
</feature>
<feature type="binding site" evidence="9">
    <location>
        <position position="171"/>
    </location>
    <ligand>
        <name>ATP</name>
        <dbReference type="ChEBI" id="CHEBI:30616"/>
    </ligand>
</feature>
<dbReference type="GO" id="GO:0006281">
    <property type="term" value="P:DNA repair"/>
    <property type="evidence" value="ECO:0007669"/>
    <property type="project" value="UniProtKB-UniRule"/>
</dbReference>
<dbReference type="GO" id="GO:0005737">
    <property type="term" value="C:cytoplasm"/>
    <property type="evidence" value="ECO:0007669"/>
    <property type="project" value="UniProtKB-SubCell"/>
</dbReference>
<feature type="binding site" evidence="9">
    <location>
        <position position="67"/>
    </location>
    <ligand>
        <name>ATP</name>
        <dbReference type="ChEBI" id="CHEBI:30616"/>
    </ligand>
</feature>
<keyword evidence="3 9" id="KW-0227">DNA damage</keyword>
<feature type="binding site" evidence="9">
    <location>
        <position position="20"/>
    </location>
    <ligand>
        <name>ATP</name>
        <dbReference type="ChEBI" id="CHEBI:30616"/>
    </ligand>
</feature>
<feature type="region of interest" description="Small ATPAse domain (RuvB-S)" evidence="9">
    <location>
        <begin position="183"/>
        <end position="253"/>
    </location>
</feature>
<dbReference type="SMART" id="SM00382">
    <property type="entry name" value="AAA"/>
    <property type="match status" value="1"/>
</dbReference>
<dbReference type="InterPro" id="IPR027417">
    <property type="entry name" value="P-loop_NTPase"/>
</dbReference>
<feature type="binding site" evidence="9">
    <location>
        <position position="66"/>
    </location>
    <ligand>
        <name>ATP</name>
        <dbReference type="ChEBI" id="CHEBI:30616"/>
    </ligand>
</feature>
<dbReference type="InterPro" id="IPR008824">
    <property type="entry name" value="RuvB-like_N"/>
</dbReference>
<dbReference type="EMBL" id="MFHJ01000051">
    <property type="protein sequence ID" value="OGF73318.1"/>
    <property type="molecule type" value="Genomic_DNA"/>
</dbReference>
<feature type="binding site" evidence="9">
    <location>
        <position position="316"/>
    </location>
    <ligand>
        <name>DNA</name>
        <dbReference type="ChEBI" id="CHEBI:16991"/>
    </ligand>
</feature>
<evidence type="ECO:0000313" key="12">
    <source>
        <dbReference type="Proteomes" id="UP000178276"/>
    </source>
</evidence>
<keyword evidence="4 9" id="KW-0378">Hydrolase</keyword>
<dbReference type="STRING" id="1798331.A2W57_01625"/>
<evidence type="ECO:0000256" key="7">
    <source>
        <dbReference type="ARBA" id="ARBA00023172"/>
    </source>
</evidence>
<dbReference type="Proteomes" id="UP000178276">
    <property type="component" value="Unassembled WGS sequence"/>
</dbReference>
<evidence type="ECO:0000256" key="9">
    <source>
        <dbReference type="HAMAP-Rule" id="MF_00016"/>
    </source>
</evidence>
<keyword evidence="8 9" id="KW-0234">DNA repair</keyword>
<dbReference type="Pfam" id="PF05496">
    <property type="entry name" value="RuvB_N"/>
    <property type="match status" value="1"/>
</dbReference>
<keyword evidence="7 9" id="KW-0233">DNA recombination</keyword>
<dbReference type="Pfam" id="PF05491">
    <property type="entry name" value="WHD_RuvB"/>
    <property type="match status" value="1"/>
</dbReference>
<keyword evidence="2 9" id="KW-0547">Nucleotide-binding</keyword>
<dbReference type="HAMAP" id="MF_00016">
    <property type="entry name" value="DNA_HJ_migration_RuvB"/>
    <property type="match status" value="1"/>
</dbReference>
<keyword evidence="1 9" id="KW-0963">Cytoplasm</keyword>
<feature type="binding site" evidence="9">
    <location>
        <position position="219"/>
    </location>
    <ligand>
        <name>ATP</name>
        <dbReference type="ChEBI" id="CHEBI:30616"/>
    </ligand>
</feature>
<accession>A0A1F5WCB4</accession>
<dbReference type="GO" id="GO:0009378">
    <property type="term" value="F:four-way junction helicase activity"/>
    <property type="evidence" value="ECO:0007669"/>
    <property type="project" value="InterPro"/>
</dbReference>
<proteinExistence type="inferred from homology"/>
<dbReference type="InterPro" id="IPR003593">
    <property type="entry name" value="AAA+_ATPase"/>
</dbReference>
<dbReference type="AlphaFoldDB" id="A0A1F5WCB4"/>
<comment type="catalytic activity">
    <reaction evidence="9">
        <text>ATP + H2O = ADP + phosphate + H(+)</text>
        <dbReference type="Rhea" id="RHEA:13065"/>
        <dbReference type="ChEBI" id="CHEBI:15377"/>
        <dbReference type="ChEBI" id="CHEBI:15378"/>
        <dbReference type="ChEBI" id="CHEBI:30616"/>
        <dbReference type="ChEBI" id="CHEBI:43474"/>
        <dbReference type="ChEBI" id="CHEBI:456216"/>
    </reaction>
</comment>
<dbReference type="SUPFAM" id="SSF52540">
    <property type="entry name" value="P-loop containing nucleoside triphosphate hydrolases"/>
    <property type="match status" value="1"/>
</dbReference>
<name>A0A1F5WCB4_9BACT</name>
<evidence type="ECO:0000256" key="6">
    <source>
        <dbReference type="ARBA" id="ARBA00023125"/>
    </source>
</evidence>
<feature type="binding site" evidence="9">
    <location>
        <position position="182"/>
    </location>
    <ligand>
        <name>ATP</name>
        <dbReference type="ChEBI" id="CHEBI:30616"/>
    </ligand>
</feature>
<comment type="function">
    <text evidence="9">The RuvA-RuvB-RuvC complex processes Holliday junction (HJ) DNA during genetic recombination and DNA repair, while the RuvA-RuvB complex plays an important role in the rescue of blocked DNA replication forks via replication fork reversal (RFR). RuvA specifically binds to HJ cruciform DNA, conferring on it an open structure. The RuvB hexamer acts as an ATP-dependent pump, pulling dsDNA into and through the RuvAB complex. RuvB forms 2 homohexamers on either side of HJ DNA bound by 1 or 2 RuvA tetramers; 4 subunits per hexamer contact DNA at a time. Coordinated motions by a converter formed by DNA-disengaged RuvB subunits stimulates ATP hydrolysis and nucleotide exchange. Immobilization of the converter enables RuvB to convert the ATP-contained energy into a lever motion, pulling 2 nucleotides of DNA out of the RuvA tetramer per ATP hydrolyzed, thus driving DNA branch migration. The RuvB motors rotate together with the DNA substrate, which together with the progressing nucleotide cycle form the mechanistic basis for DNA recombination by continuous HJ branch migration. Branch migration allows RuvC to scan DNA until it finds its consensus sequence, where it cleaves and resolves cruciform DNA.</text>
</comment>
<comment type="subunit">
    <text evidence="9">Homohexamer. Forms an RuvA(8)-RuvB(12)-Holliday junction (HJ) complex. HJ DNA is sandwiched between 2 RuvA tetramers; dsDNA enters through RuvA and exits via RuvB. An RuvB hexamer assembles on each DNA strand where it exits the tetramer. Each RuvB hexamer is contacted by two RuvA subunits (via domain III) on 2 adjacent RuvB subunits; this complex drives branch migration. In the full resolvosome a probable DNA-RuvA(4)-RuvB(12)-RuvC(2) complex forms which resolves the HJ.</text>
</comment>
<dbReference type="Gene3D" id="1.10.10.10">
    <property type="entry name" value="Winged helix-like DNA-binding domain superfamily/Winged helix DNA-binding domain"/>
    <property type="match status" value="1"/>
</dbReference>
<feature type="region of interest" description="Head domain (RuvB-H)" evidence="9">
    <location>
        <begin position="256"/>
        <end position="338"/>
    </location>
</feature>
<dbReference type="EC" id="3.6.4.-" evidence="9"/>
<evidence type="ECO:0000256" key="4">
    <source>
        <dbReference type="ARBA" id="ARBA00022801"/>
    </source>
</evidence>
<dbReference type="InterPro" id="IPR036388">
    <property type="entry name" value="WH-like_DNA-bd_sf"/>
</dbReference>
<evidence type="ECO:0000256" key="5">
    <source>
        <dbReference type="ARBA" id="ARBA00022840"/>
    </source>
</evidence>
<dbReference type="GO" id="GO:0048476">
    <property type="term" value="C:Holliday junction resolvase complex"/>
    <property type="evidence" value="ECO:0007669"/>
    <property type="project" value="UniProtKB-UniRule"/>
</dbReference>
<organism evidence="11 12">
    <name type="scientific">Candidatus Giovannonibacteria bacterium RIFCSPHIGHO2_02_43_16</name>
    <dbReference type="NCBI Taxonomy" id="1798331"/>
    <lineage>
        <taxon>Bacteria</taxon>
        <taxon>Candidatus Giovannoniibacteriota</taxon>
    </lineage>
</organism>
<evidence type="ECO:0000313" key="11">
    <source>
        <dbReference type="EMBL" id="OGF73318.1"/>
    </source>
</evidence>
<feature type="binding site" evidence="9">
    <location>
        <position position="66"/>
    </location>
    <ligand>
        <name>Mg(2+)</name>
        <dbReference type="ChEBI" id="CHEBI:18420"/>
    </ligand>
</feature>
<dbReference type="GO" id="GO:0016887">
    <property type="term" value="F:ATP hydrolysis activity"/>
    <property type="evidence" value="ECO:0007669"/>
    <property type="project" value="RHEA"/>
</dbReference>
<evidence type="ECO:0000256" key="1">
    <source>
        <dbReference type="ARBA" id="ARBA00022490"/>
    </source>
</evidence>
<dbReference type="Gene3D" id="3.40.50.300">
    <property type="entry name" value="P-loop containing nucleotide triphosphate hydrolases"/>
    <property type="match status" value="1"/>
</dbReference>
<comment type="caution">
    <text evidence="9">Lacks conserved residue(s) required for the propagation of feature annotation.</text>
</comment>
<dbReference type="InterPro" id="IPR008823">
    <property type="entry name" value="RuvB_wg_C"/>
</dbReference>
<protein>
    <recommendedName>
        <fullName evidence="9">Holliday junction branch migration complex subunit RuvB</fullName>
        <ecNumber evidence="9">3.6.4.-</ecNumber>
    </recommendedName>
</protein>
<feature type="binding site" evidence="9">
    <location>
        <position position="65"/>
    </location>
    <ligand>
        <name>ATP</name>
        <dbReference type="ChEBI" id="CHEBI:30616"/>
    </ligand>
</feature>
<dbReference type="Gene3D" id="1.10.8.60">
    <property type="match status" value="1"/>
</dbReference>
<dbReference type="SUPFAM" id="SSF46785">
    <property type="entry name" value="Winged helix' DNA-binding domain"/>
    <property type="match status" value="1"/>
</dbReference>
<sequence>MVALTDTKFREDDRSLDQTLRPKSWDEYIGQELIKKNLKILIQAAQERGEPIEHLLFYGPPGLGKTTLAHLISRELNAQVKVTSGPAIEKVGDLASILTNLSAGDILFIDEAHRLNKLIEEILYPALESRSLDIVIGKGPSARTIQLELPPFTLIAATTRIALLSSPLRSRFSGGTYRLDFYTEDEIRKIITRSAKILGIDIDEGATAEIAKRSRFTPRVANRLLKRCRDFAQVEKSNLITGDLALKTLDLLEIDPVGLESTDRMILEAIISKFGGGPVGLQTLAAATSEEKETIEEVYEPYLMRSGFVERTPRGRVATRRAYEHLGRNFAEQSTFLA</sequence>
<evidence type="ECO:0000259" key="10">
    <source>
        <dbReference type="SMART" id="SM00382"/>
    </source>
</evidence>
<dbReference type="PANTHER" id="PTHR42848">
    <property type="match status" value="1"/>
</dbReference>
<evidence type="ECO:0000256" key="2">
    <source>
        <dbReference type="ARBA" id="ARBA00022741"/>
    </source>
</evidence>
<dbReference type="NCBIfam" id="TIGR00635">
    <property type="entry name" value="ruvB"/>
    <property type="match status" value="1"/>
</dbReference>
<comment type="caution">
    <text evidence="11">The sequence shown here is derived from an EMBL/GenBank/DDBJ whole genome shotgun (WGS) entry which is preliminary data.</text>
</comment>
<reference evidence="11 12" key="1">
    <citation type="journal article" date="2016" name="Nat. Commun.">
        <title>Thousands of microbial genomes shed light on interconnected biogeochemical processes in an aquifer system.</title>
        <authorList>
            <person name="Anantharaman K."/>
            <person name="Brown C.T."/>
            <person name="Hug L.A."/>
            <person name="Sharon I."/>
            <person name="Castelle C.J."/>
            <person name="Probst A.J."/>
            <person name="Thomas B.C."/>
            <person name="Singh A."/>
            <person name="Wilkins M.J."/>
            <person name="Karaoz U."/>
            <person name="Brodie E.L."/>
            <person name="Williams K.H."/>
            <person name="Hubbard S.S."/>
            <person name="Banfield J.F."/>
        </authorList>
    </citation>
    <scope>NUCLEOTIDE SEQUENCE [LARGE SCALE GENOMIC DNA]</scope>
</reference>
<comment type="domain">
    <text evidence="9">Has 3 domains, the large (RuvB-L) and small ATPase (RuvB-S) domains and the C-terminal head (RuvB-H) domain. The head domain binds DNA, while the ATPase domains jointly bind ATP, ADP or are empty depending on the state of the subunit in the translocation cycle. During a single DNA translocation step the structure of each domain remains the same, but their relative positions change.</text>
</comment>
<feature type="domain" description="AAA+ ATPase" evidence="10">
    <location>
        <begin position="51"/>
        <end position="185"/>
    </location>
</feature>
<dbReference type="NCBIfam" id="NF000868">
    <property type="entry name" value="PRK00080.1"/>
    <property type="match status" value="1"/>
</dbReference>
<evidence type="ECO:0000256" key="3">
    <source>
        <dbReference type="ARBA" id="ARBA00022763"/>
    </source>
</evidence>
<comment type="subcellular location">
    <subcellularLocation>
        <location evidence="9">Cytoplasm</location>
    </subcellularLocation>
</comment>
<feature type="binding site" evidence="9">
    <location>
        <position position="311"/>
    </location>
    <ligand>
        <name>DNA</name>
        <dbReference type="ChEBI" id="CHEBI:16991"/>
    </ligand>
</feature>
<dbReference type="InterPro" id="IPR041445">
    <property type="entry name" value="AAA_lid_4"/>
</dbReference>
<dbReference type="GO" id="GO:0006310">
    <property type="term" value="P:DNA recombination"/>
    <property type="evidence" value="ECO:0007669"/>
    <property type="project" value="UniProtKB-UniRule"/>
</dbReference>
<dbReference type="PANTHER" id="PTHR42848:SF1">
    <property type="entry name" value="HOLLIDAY JUNCTION BRANCH MIGRATION COMPLEX SUBUNIT RUVB"/>
    <property type="match status" value="1"/>
</dbReference>
<dbReference type="CDD" id="cd00009">
    <property type="entry name" value="AAA"/>
    <property type="match status" value="1"/>
</dbReference>
<gene>
    <name evidence="9" type="primary">ruvB</name>
    <name evidence="11" type="ORF">A2W57_01625</name>
</gene>
<dbReference type="GO" id="GO:0000400">
    <property type="term" value="F:four-way junction DNA binding"/>
    <property type="evidence" value="ECO:0007669"/>
    <property type="project" value="UniProtKB-UniRule"/>
</dbReference>
<dbReference type="GO" id="GO:0005524">
    <property type="term" value="F:ATP binding"/>
    <property type="evidence" value="ECO:0007669"/>
    <property type="project" value="UniProtKB-UniRule"/>
</dbReference>